<dbReference type="PRINTS" id="PR01100">
    <property type="entry name" value="SHIKIMTKNASE"/>
</dbReference>
<dbReference type="SUPFAM" id="SSF52540">
    <property type="entry name" value="P-loop containing nucleoside triphosphate hydrolases"/>
    <property type="match status" value="1"/>
</dbReference>
<dbReference type="InterPro" id="IPR027417">
    <property type="entry name" value="P-loop_NTPase"/>
</dbReference>
<accession>A0A3P1SGN2</accession>
<reference evidence="1 2" key="1">
    <citation type="submission" date="2018-11" db="EMBL/GenBank/DDBJ databases">
        <title>Genomes From Bacteria Associated with the Canine Oral Cavity: a Test Case for Automated Genome-Based Taxonomic Assignment.</title>
        <authorList>
            <person name="Coil D.A."/>
            <person name="Jospin G."/>
            <person name="Darling A.E."/>
            <person name="Wallis C."/>
            <person name="Davis I.J."/>
            <person name="Harris S."/>
            <person name="Eisen J.A."/>
            <person name="Holcombe L.J."/>
            <person name="O'Flynn C."/>
        </authorList>
    </citation>
    <scope>NUCLEOTIDE SEQUENCE [LARGE SCALE GENOMIC DNA]</scope>
    <source>
        <strain evidence="1 2">OH770</strain>
    </source>
</reference>
<dbReference type="RefSeq" id="WP_124867461.1">
    <property type="nucleotide sequence ID" value="NZ_RQZF01000001.1"/>
</dbReference>
<dbReference type="EMBL" id="RQZF01000001">
    <property type="protein sequence ID" value="RRC96157.1"/>
    <property type="molecule type" value="Genomic_DNA"/>
</dbReference>
<comment type="caution">
    <text evidence="1">The sequence shown here is derived from an EMBL/GenBank/DDBJ whole genome shotgun (WGS) entry which is preliminary data.</text>
</comment>
<keyword evidence="1" id="KW-0418">Kinase</keyword>
<evidence type="ECO:0000313" key="1">
    <source>
        <dbReference type="EMBL" id="RRC96157.1"/>
    </source>
</evidence>
<organism evidence="1 2">
    <name type="scientific">Schaalia canis</name>
    <dbReference type="NCBI Taxonomy" id="100469"/>
    <lineage>
        <taxon>Bacteria</taxon>
        <taxon>Bacillati</taxon>
        <taxon>Actinomycetota</taxon>
        <taxon>Actinomycetes</taxon>
        <taxon>Actinomycetales</taxon>
        <taxon>Actinomycetaceae</taxon>
        <taxon>Schaalia</taxon>
    </lineage>
</organism>
<dbReference type="AlphaFoldDB" id="A0A3P1SGN2"/>
<dbReference type="GO" id="GO:0016301">
    <property type="term" value="F:kinase activity"/>
    <property type="evidence" value="ECO:0007669"/>
    <property type="project" value="UniProtKB-KW"/>
</dbReference>
<proteinExistence type="predicted"/>
<keyword evidence="2" id="KW-1185">Reference proteome</keyword>
<protein>
    <submittedName>
        <fullName evidence="1">Shikimate kinase</fullName>
    </submittedName>
</protein>
<dbReference type="Gene3D" id="3.40.50.300">
    <property type="entry name" value="P-loop containing nucleotide triphosphate hydrolases"/>
    <property type="match status" value="1"/>
</dbReference>
<evidence type="ECO:0000313" key="2">
    <source>
        <dbReference type="Proteomes" id="UP000280444"/>
    </source>
</evidence>
<name>A0A3P1SGN2_9ACTO</name>
<dbReference type="OrthoDB" id="3256983at2"/>
<sequence>MLTEDSSAVLPQPARSVILIGASATGKTSVGRDLAAQLLVDFLDLDDLVEEALGASMDALVIDDHPELVPTQERLACELLRQERLSADGGAVIALSPSVSIMPTVLGAVREARENGHLVVELYASMSEIARRTGLNAPRAVALGAPRAILARLMEQMRQIHGDVAQVSVDTVGRSTDIISQEVRNSL</sequence>
<gene>
    <name evidence="1" type="ORF">EII11_00315</name>
</gene>
<dbReference type="InterPro" id="IPR031322">
    <property type="entry name" value="Shikimate/glucono_kinase"/>
</dbReference>
<dbReference type="Pfam" id="PF01202">
    <property type="entry name" value="SKI"/>
    <property type="match status" value="1"/>
</dbReference>
<dbReference type="Proteomes" id="UP000280444">
    <property type="component" value="Unassembled WGS sequence"/>
</dbReference>
<keyword evidence="1" id="KW-0808">Transferase</keyword>